<dbReference type="KEGG" id="ssm:Spirs_0168"/>
<organism evidence="3 4">
    <name type="scientific">Sediminispirochaeta smaragdinae (strain DSM 11293 / JCM 15392 / SEBR 4228)</name>
    <name type="common">Spirochaeta smaragdinae</name>
    <dbReference type="NCBI Taxonomy" id="573413"/>
    <lineage>
        <taxon>Bacteria</taxon>
        <taxon>Pseudomonadati</taxon>
        <taxon>Spirochaetota</taxon>
        <taxon>Spirochaetia</taxon>
        <taxon>Spirochaetales</taxon>
        <taxon>Spirochaetaceae</taxon>
        <taxon>Sediminispirochaeta</taxon>
    </lineage>
</organism>
<dbReference type="InterPro" id="IPR052713">
    <property type="entry name" value="FeoA"/>
</dbReference>
<dbReference type="PANTHER" id="PTHR42954:SF2">
    <property type="entry name" value="FE(2+) TRANSPORT PROTEIN A"/>
    <property type="match status" value="1"/>
</dbReference>
<dbReference type="InterPro" id="IPR008988">
    <property type="entry name" value="Transcriptional_repressor_C"/>
</dbReference>
<dbReference type="SUPFAM" id="SSF50037">
    <property type="entry name" value="C-terminal domain of transcriptional repressors"/>
    <property type="match status" value="1"/>
</dbReference>
<feature type="domain" description="Ferrous iron transporter FeoA-like" evidence="2">
    <location>
        <begin position="2"/>
        <end position="75"/>
    </location>
</feature>
<evidence type="ECO:0000256" key="1">
    <source>
        <dbReference type="ARBA" id="ARBA00023004"/>
    </source>
</evidence>
<protein>
    <submittedName>
        <fullName evidence="3">FeoA family protein</fullName>
    </submittedName>
</protein>
<dbReference type="AlphaFoldDB" id="E1R8I1"/>
<dbReference type="InterPro" id="IPR007167">
    <property type="entry name" value="Fe-transptr_FeoA-like"/>
</dbReference>
<dbReference type="InterPro" id="IPR038157">
    <property type="entry name" value="FeoA_core_dom"/>
</dbReference>
<keyword evidence="4" id="KW-1185">Reference proteome</keyword>
<dbReference type="Gene3D" id="2.30.30.90">
    <property type="match status" value="1"/>
</dbReference>
<dbReference type="RefSeq" id="WP_013252789.1">
    <property type="nucleotide sequence ID" value="NC_014364.1"/>
</dbReference>
<keyword evidence="1" id="KW-0408">Iron</keyword>
<dbReference type="eggNOG" id="COG1918">
    <property type="taxonomic scope" value="Bacteria"/>
</dbReference>
<evidence type="ECO:0000313" key="4">
    <source>
        <dbReference type="Proteomes" id="UP000002318"/>
    </source>
</evidence>
<name>E1R8I1_SEDSS</name>
<reference evidence="3 4" key="1">
    <citation type="journal article" date="2010" name="Stand. Genomic Sci.">
        <title>Complete genome sequence of Spirochaeta smaragdinae type strain (SEBR 4228).</title>
        <authorList>
            <person name="Mavromatis K."/>
            <person name="Yasawong M."/>
            <person name="Chertkov O."/>
            <person name="Lapidus A."/>
            <person name="Lucas S."/>
            <person name="Nolan M."/>
            <person name="Del Rio T.G."/>
            <person name="Tice H."/>
            <person name="Cheng J.F."/>
            <person name="Pitluck S."/>
            <person name="Liolios K."/>
            <person name="Ivanova N."/>
            <person name="Tapia R."/>
            <person name="Han C."/>
            <person name="Bruce D."/>
            <person name="Goodwin L."/>
            <person name="Pati A."/>
            <person name="Chen A."/>
            <person name="Palaniappan K."/>
            <person name="Land M."/>
            <person name="Hauser L."/>
            <person name="Chang Y.J."/>
            <person name="Jeffries C.D."/>
            <person name="Detter J.C."/>
            <person name="Rohde M."/>
            <person name="Brambilla E."/>
            <person name="Spring S."/>
            <person name="Goker M."/>
            <person name="Sikorski J."/>
            <person name="Woyke T."/>
            <person name="Bristow J."/>
            <person name="Eisen J.A."/>
            <person name="Markowitz V."/>
            <person name="Hugenholtz P."/>
            <person name="Klenk H.P."/>
            <person name="Kyrpides N.C."/>
        </authorList>
    </citation>
    <scope>NUCLEOTIDE SEQUENCE [LARGE SCALE GENOMIC DNA]</scope>
    <source>
        <strain evidence="4">DSM 11293 / JCM 15392 / SEBR 4228</strain>
    </source>
</reference>
<dbReference type="Pfam" id="PF04023">
    <property type="entry name" value="FeoA"/>
    <property type="match status" value="1"/>
</dbReference>
<accession>E1R8I1</accession>
<sequence length="78" mass="8416">MGQLKEFRAGDNGTVIGFAPGSAQWKSRLLAMGMTVGTAFQVERVAPLGDPVEIMVRGSRITLRKGEAEALLVERRVS</sequence>
<dbReference type="STRING" id="573413.Spirs_0168"/>
<dbReference type="SMART" id="SM00899">
    <property type="entry name" value="FeoA"/>
    <property type="match status" value="1"/>
</dbReference>
<dbReference type="Proteomes" id="UP000002318">
    <property type="component" value="Chromosome"/>
</dbReference>
<gene>
    <name evidence="3" type="ordered locus">Spirs_0168</name>
</gene>
<dbReference type="HOGENOM" id="CLU_150646_12_0_12"/>
<dbReference type="EMBL" id="CP002116">
    <property type="protein sequence ID" value="ADK79325.1"/>
    <property type="molecule type" value="Genomic_DNA"/>
</dbReference>
<proteinExistence type="predicted"/>
<evidence type="ECO:0000313" key="3">
    <source>
        <dbReference type="EMBL" id="ADK79325.1"/>
    </source>
</evidence>
<dbReference type="OrthoDB" id="9811076at2"/>
<evidence type="ECO:0000259" key="2">
    <source>
        <dbReference type="SMART" id="SM00899"/>
    </source>
</evidence>
<dbReference type="PANTHER" id="PTHR42954">
    <property type="entry name" value="FE(2+) TRANSPORT PROTEIN A"/>
    <property type="match status" value="1"/>
</dbReference>
<dbReference type="GO" id="GO:0046914">
    <property type="term" value="F:transition metal ion binding"/>
    <property type="evidence" value="ECO:0007669"/>
    <property type="project" value="InterPro"/>
</dbReference>